<comment type="caution">
    <text evidence="2">The sequence shown here is derived from an EMBL/GenBank/DDBJ whole genome shotgun (WGS) entry which is preliminary data.</text>
</comment>
<name>A0A9X2DUN5_9MICO</name>
<feature type="domain" description="Gp28/Gp37-like" evidence="1">
    <location>
        <begin position="145"/>
        <end position="395"/>
    </location>
</feature>
<proteinExistence type="predicted"/>
<evidence type="ECO:0000313" key="3">
    <source>
        <dbReference type="Proteomes" id="UP001155240"/>
    </source>
</evidence>
<protein>
    <submittedName>
        <fullName evidence="2">Siphovirus ReqiPepy6 Gp37-like family protein</fullName>
    </submittedName>
</protein>
<gene>
    <name evidence="2" type="ORF">NB037_03075</name>
</gene>
<accession>A0A9X2DUN5</accession>
<evidence type="ECO:0000259" key="1">
    <source>
        <dbReference type="Pfam" id="PF14594"/>
    </source>
</evidence>
<dbReference type="AlphaFoldDB" id="A0A9X2DUN5"/>
<dbReference type="Proteomes" id="UP001155240">
    <property type="component" value="Unassembled WGS sequence"/>
</dbReference>
<dbReference type="Pfam" id="PF14594">
    <property type="entry name" value="Sipho_Gp37"/>
    <property type="match status" value="1"/>
</dbReference>
<dbReference type="EMBL" id="JAMRYM010000005">
    <property type="protein sequence ID" value="MCM6761390.1"/>
    <property type="molecule type" value="Genomic_DNA"/>
</dbReference>
<dbReference type="RefSeq" id="WP_251943541.1">
    <property type="nucleotide sequence ID" value="NZ_JAMRYM010000005.1"/>
</dbReference>
<evidence type="ECO:0000313" key="2">
    <source>
        <dbReference type="EMBL" id="MCM6761390.1"/>
    </source>
</evidence>
<sequence>MSDLELAVYDRALFPVAPLARFVSADVTVARNARGTLSVTVASSDPVSADLQAEGARVLVSWKGEPLFSGYVVQPEGDFLLGGLITYEVEDDWAELDSLAWVRPAVGLEATTLSSLGQAVATGPLTAGTVLNQDGYYAWPSSRMSAETAVKLLLTQNLVARLDRPIVVAPDLGRGAVVEVPQVRFPRLEEPVQEILTAGGLGLSMVQHPDEPFIRIDVVEGREYPSPIFPESGLIAKGTWSRSAATATRVVVMGNGEDAERIFRGKVDTQLEARTGRVREVVTESTGAKLEYPEDFPDDQKVAKYHLLQDVPQESKDNLISTLEQALRKALTEGAPTSGVAVELSTSESFFFGPGGFELGDLLTIRDGTTEFVDQITEVRIVASVDGETVTPTLGQKTDDPTRALMEVVAALGKYQRAQARNK</sequence>
<reference evidence="2" key="1">
    <citation type="submission" date="2022-06" db="EMBL/GenBank/DDBJ databases">
        <title>Whole genome shotgun sequencing (WGS) of Rathayibacter sp. ZW T2_19, isolated from stored onions (Allium cepa).</title>
        <authorList>
            <person name="Stoll D.A."/>
            <person name="Huch M."/>
        </authorList>
    </citation>
    <scope>NUCLEOTIDE SEQUENCE</scope>
    <source>
        <strain evidence="2">ZW T2_19</strain>
    </source>
</reference>
<keyword evidence="3" id="KW-1185">Reference proteome</keyword>
<organism evidence="2 3">
    <name type="scientific">Rathayibacter rubneri</name>
    <dbReference type="NCBI Taxonomy" id="2950106"/>
    <lineage>
        <taxon>Bacteria</taxon>
        <taxon>Bacillati</taxon>
        <taxon>Actinomycetota</taxon>
        <taxon>Actinomycetes</taxon>
        <taxon>Micrococcales</taxon>
        <taxon>Microbacteriaceae</taxon>
        <taxon>Rathayibacter</taxon>
    </lineage>
</organism>
<dbReference type="InterPro" id="IPR029432">
    <property type="entry name" value="Gp28/Gp37-like_dom"/>
</dbReference>